<accession>A0A7K7AC72</accession>
<dbReference type="PANTHER" id="PTHR16399">
    <property type="entry name" value="GASDERMIN"/>
    <property type="match status" value="1"/>
</dbReference>
<sequence length="106" mass="11734">FNSPELTEDHLLLLLESLEEKIVSQQLKLVRNHTSSTCTCPKTKGAVVDAGLLSFSREEGRELTTVMLEMSGVKIEKNGWAECEQDAFTSLAALYASLYALDLLSR</sequence>
<dbReference type="PANTHER" id="PTHR16399:SF18">
    <property type="entry name" value="GASDERMIN-A"/>
    <property type="match status" value="1"/>
</dbReference>
<gene>
    <name evidence="1" type="primary">Gsdma3</name>
    <name evidence="1" type="ORF">NOTPEN_R09523</name>
</gene>
<dbReference type="AlphaFoldDB" id="A0A7K7AC72"/>
<dbReference type="GO" id="GO:0070269">
    <property type="term" value="P:pyroptotic inflammatory response"/>
    <property type="evidence" value="ECO:0007669"/>
    <property type="project" value="TreeGrafter"/>
</dbReference>
<comment type="caution">
    <text evidence="1">The sequence shown here is derived from an EMBL/GenBank/DDBJ whole genome shotgun (WGS) entry which is preliminary data.</text>
</comment>
<name>A0A7K7AC72_9AVES</name>
<dbReference type="GO" id="GO:0070273">
    <property type="term" value="F:phosphatidylinositol-4-phosphate binding"/>
    <property type="evidence" value="ECO:0007669"/>
    <property type="project" value="TreeGrafter"/>
</dbReference>
<keyword evidence="2" id="KW-1185">Reference proteome</keyword>
<dbReference type="GO" id="GO:0001786">
    <property type="term" value="F:phosphatidylserine binding"/>
    <property type="evidence" value="ECO:0007669"/>
    <property type="project" value="TreeGrafter"/>
</dbReference>
<feature type="non-terminal residue" evidence="1">
    <location>
        <position position="106"/>
    </location>
</feature>
<protein>
    <submittedName>
        <fullName evidence="1">GSDA3 protein</fullName>
    </submittedName>
</protein>
<evidence type="ECO:0000313" key="2">
    <source>
        <dbReference type="Proteomes" id="UP000538817"/>
    </source>
</evidence>
<proteinExistence type="predicted"/>
<organism evidence="1 2">
    <name type="scientific">Nothoprocta pentlandii</name>
    <dbReference type="NCBI Taxonomy" id="2585814"/>
    <lineage>
        <taxon>Eukaryota</taxon>
        <taxon>Metazoa</taxon>
        <taxon>Chordata</taxon>
        <taxon>Craniata</taxon>
        <taxon>Vertebrata</taxon>
        <taxon>Euteleostomi</taxon>
        <taxon>Archelosauria</taxon>
        <taxon>Archosauria</taxon>
        <taxon>Dinosauria</taxon>
        <taxon>Saurischia</taxon>
        <taxon>Theropoda</taxon>
        <taxon>Coelurosauria</taxon>
        <taxon>Aves</taxon>
        <taxon>Palaeognathae</taxon>
        <taxon>Tinamiformes</taxon>
        <taxon>Tinamidae</taxon>
        <taxon>Nothoprocta</taxon>
    </lineage>
</organism>
<feature type="non-terminal residue" evidence="1">
    <location>
        <position position="1"/>
    </location>
</feature>
<dbReference type="GO" id="GO:0005546">
    <property type="term" value="F:phosphatidylinositol-4,5-bisphosphate binding"/>
    <property type="evidence" value="ECO:0007669"/>
    <property type="project" value="TreeGrafter"/>
</dbReference>
<dbReference type="InterPro" id="IPR007677">
    <property type="entry name" value="Gasdermin"/>
</dbReference>
<evidence type="ECO:0000313" key="1">
    <source>
        <dbReference type="EMBL" id="NWX93467.1"/>
    </source>
</evidence>
<dbReference type="EMBL" id="VZSG01001442">
    <property type="protein sequence ID" value="NWX93467.1"/>
    <property type="molecule type" value="Genomic_DNA"/>
</dbReference>
<reference evidence="1 2" key="1">
    <citation type="submission" date="2019-09" db="EMBL/GenBank/DDBJ databases">
        <title>Bird 10,000 Genomes (B10K) Project - Family phase.</title>
        <authorList>
            <person name="Zhang G."/>
        </authorList>
    </citation>
    <scope>NUCLEOTIDE SEQUENCE [LARGE SCALE GENOMIC DNA]</scope>
    <source>
        <strain evidence="1">B10K-MSB-04</strain>
    </source>
</reference>
<dbReference type="Proteomes" id="UP000538817">
    <property type="component" value="Unassembled WGS sequence"/>
</dbReference>
<dbReference type="GO" id="GO:0042742">
    <property type="term" value="P:defense response to bacterium"/>
    <property type="evidence" value="ECO:0007669"/>
    <property type="project" value="TreeGrafter"/>
</dbReference>